<feature type="active site" evidence="4">
    <location>
        <position position="137"/>
    </location>
</feature>
<evidence type="ECO:0000256" key="8">
    <source>
        <dbReference type="RuleBase" id="RU361236"/>
    </source>
</evidence>
<dbReference type="InterPro" id="IPR001211">
    <property type="entry name" value="PLA2"/>
</dbReference>
<name>A0A2G8LCM1_STIJA</name>
<keyword evidence="11" id="KW-1185">Reference proteome</keyword>
<evidence type="ECO:0000256" key="4">
    <source>
        <dbReference type="PIRSR" id="PIRSR601211-1"/>
    </source>
</evidence>
<feature type="domain" description="Phospholipase A2-like central" evidence="9">
    <location>
        <begin position="34"/>
        <end position="163"/>
    </location>
</feature>
<organism evidence="10 11">
    <name type="scientific">Stichopus japonicus</name>
    <name type="common">Sea cucumber</name>
    <dbReference type="NCBI Taxonomy" id="307972"/>
    <lineage>
        <taxon>Eukaryota</taxon>
        <taxon>Metazoa</taxon>
        <taxon>Echinodermata</taxon>
        <taxon>Eleutherozoa</taxon>
        <taxon>Echinozoa</taxon>
        <taxon>Holothuroidea</taxon>
        <taxon>Aspidochirotacea</taxon>
        <taxon>Aspidochirotida</taxon>
        <taxon>Stichopodidae</taxon>
        <taxon>Apostichopus</taxon>
    </lineage>
</organism>
<gene>
    <name evidence="10" type="ORF">BSL78_05081</name>
</gene>
<dbReference type="GO" id="GO:0005509">
    <property type="term" value="F:calcium ion binding"/>
    <property type="evidence" value="ECO:0007669"/>
    <property type="project" value="InterPro"/>
</dbReference>
<dbReference type="GO" id="GO:0006644">
    <property type="term" value="P:phospholipid metabolic process"/>
    <property type="evidence" value="ECO:0007669"/>
    <property type="project" value="InterPro"/>
</dbReference>
<reference evidence="10 11" key="1">
    <citation type="journal article" date="2017" name="PLoS Biol.">
        <title>The sea cucumber genome provides insights into morphological evolution and visceral regeneration.</title>
        <authorList>
            <person name="Zhang X."/>
            <person name="Sun L."/>
            <person name="Yuan J."/>
            <person name="Sun Y."/>
            <person name="Gao Y."/>
            <person name="Zhang L."/>
            <person name="Li S."/>
            <person name="Dai H."/>
            <person name="Hamel J.F."/>
            <person name="Liu C."/>
            <person name="Yu Y."/>
            <person name="Liu S."/>
            <person name="Lin W."/>
            <person name="Guo K."/>
            <person name="Jin S."/>
            <person name="Xu P."/>
            <person name="Storey K.B."/>
            <person name="Huan P."/>
            <person name="Zhang T."/>
            <person name="Zhou Y."/>
            <person name="Zhang J."/>
            <person name="Lin C."/>
            <person name="Li X."/>
            <person name="Xing L."/>
            <person name="Huo D."/>
            <person name="Sun M."/>
            <person name="Wang L."/>
            <person name="Mercier A."/>
            <person name="Li F."/>
            <person name="Yang H."/>
            <person name="Xiang J."/>
        </authorList>
    </citation>
    <scope>NUCLEOTIDE SEQUENCE [LARGE SCALE GENOMIC DNA]</scope>
    <source>
        <strain evidence="10">Shaxun</strain>
        <tissue evidence="10">Muscle</tissue>
    </source>
</reference>
<dbReference type="PANTHER" id="PTHR11716">
    <property type="entry name" value="PHOSPHOLIPASE A2 FAMILY MEMBER"/>
    <property type="match status" value="1"/>
</dbReference>
<dbReference type="InterPro" id="IPR033112">
    <property type="entry name" value="PLA2_Asp_AS"/>
</dbReference>
<comment type="caution">
    <text evidence="10">The sequence shown here is derived from an EMBL/GenBank/DDBJ whole genome shotgun (WGS) entry which is preliminary data.</text>
</comment>
<dbReference type="CDD" id="cd00125">
    <property type="entry name" value="PLA2c"/>
    <property type="match status" value="1"/>
</dbReference>
<evidence type="ECO:0000313" key="10">
    <source>
        <dbReference type="EMBL" id="PIK57993.1"/>
    </source>
</evidence>
<dbReference type="Gene3D" id="1.20.90.10">
    <property type="entry name" value="Phospholipase A2 domain"/>
    <property type="match status" value="1"/>
</dbReference>
<dbReference type="GO" id="GO:0050482">
    <property type="term" value="P:arachidonate secretion"/>
    <property type="evidence" value="ECO:0007669"/>
    <property type="project" value="InterPro"/>
</dbReference>
<sequence length="176" mass="19659">MVMDFRPFCLVLLFALLFSNASGATGSSDRIRRSLRDLAELIECETGRDARDYINYGCWCGVGGSEDPVDQVDQCCHDHDHCYDELLDSRTCHGLDVYDTTYNLPFTEEGCSAGIQISTCSVANSRNKCGRGLCRCDVHLAMCLSSAVFDPNYYKYSRFIGCSFRGLIHSVQNVFP</sequence>
<dbReference type="InterPro" id="IPR033113">
    <property type="entry name" value="PLA2_histidine"/>
</dbReference>
<dbReference type="InterPro" id="IPR036444">
    <property type="entry name" value="PLipase_A2_dom_sf"/>
</dbReference>
<evidence type="ECO:0000256" key="7">
    <source>
        <dbReference type="RuleBase" id="RU003654"/>
    </source>
</evidence>
<feature type="binding site" evidence="5">
    <location>
        <position position="80"/>
    </location>
    <ligand>
        <name>Ca(2+)</name>
        <dbReference type="ChEBI" id="CHEBI:29108"/>
    </ligand>
</feature>
<protein>
    <recommendedName>
        <fullName evidence="8">Phospholipase A2</fullName>
        <ecNumber evidence="8">3.1.1.4</ecNumber>
    </recommendedName>
</protein>
<feature type="disulfide bond" evidence="6">
    <location>
        <begin position="120"/>
        <end position="134"/>
    </location>
</feature>
<keyword evidence="8" id="KW-0378">Hydrolase</keyword>
<evidence type="ECO:0000259" key="9">
    <source>
        <dbReference type="SMART" id="SM00085"/>
    </source>
</evidence>
<feature type="chain" id="PRO_5013423367" description="Phospholipase A2" evidence="8">
    <location>
        <begin position="24"/>
        <end position="176"/>
    </location>
</feature>
<dbReference type="PRINTS" id="PR00389">
    <property type="entry name" value="PHPHLIPASEA2"/>
</dbReference>
<feature type="binding site" evidence="5">
    <location>
        <position position="61"/>
    </location>
    <ligand>
        <name>Ca(2+)</name>
        <dbReference type="ChEBI" id="CHEBI:29108"/>
    </ligand>
</feature>
<feature type="binding site" evidence="5">
    <location>
        <position position="63"/>
    </location>
    <ligand>
        <name>Ca(2+)</name>
        <dbReference type="ChEBI" id="CHEBI:29108"/>
    </ligand>
</feature>
<dbReference type="PROSITE" id="PS00118">
    <property type="entry name" value="PA2_HIS"/>
    <property type="match status" value="1"/>
</dbReference>
<dbReference type="EC" id="3.1.1.4" evidence="8"/>
<feature type="disulfide bond" evidence="6">
    <location>
        <begin position="82"/>
        <end position="136"/>
    </location>
</feature>
<feature type="disulfide bond" evidence="6">
    <location>
        <begin position="60"/>
        <end position="76"/>
    </location>
</feature>
<dbReference type="Pfam" id="PF00068">
    <property type="entry name" value="Phospholip_A2_1"/>
    <property type="match status" value="1"/>
</dbReference>
<dbReference type="SMART" id="SM00085">
    <property type="entry name" value="PA2c"/>
    <property type="match status" value="1"/>
</dbReference>
<comment type="catalytic activity">
    <reaction evidence="8">
        <text>a 1,2-diacyl-sn-glycero-3-phosphocholine + H2O = a 1-acyl-sn-glycero-3-phosphocholine + a fatty acid + H(+)</text>
        <dbReference type="Rhea" id="RHEA:15801"/>
        <dbReference type="ChEBI" id="CHEBI:15377"/>
        <dbReference type="ChEBI" id="CHEBI:15378"/>
        <dbReference type="ChEBI" id="CHEBI:28868"/>
        <dbReference type="ChEBI" id="CHEBI:57643"/>
        <dbReference type="ChEBI" id="CHEBI:58168"/>
        <dbReference type="EC" id="3.1.1.4"/>
    </reaction>
</comment>
<feature type="signal peptide" evidence="8">
    <location>
        <begin position="1"/>
        <end position="23"/>
    </location>
</feature>
<dbReference type="Proteomes" id="UP000230750">
    <property type="component" value="Unassembled WGS sequence"/>
</dbReference>
<dbReference type="PROSITE" id="PS00119">
    <property type="entry name" value="PA2_ASP"/>
    <property type="match status" value="1"/>
</dbReference>
<feature type="active site" evidence="4">
    <location>
        <position position="79"/>
    </location>
</feature>
<feature type="disulfide bond" evidence="6">
    <location>
        <begin position="92"/>
        <end position="129"/>
    </location>
</feature>
<comment type="similarity">
    <text evidence="7">Belongs to the phospholipase A2 family.</text>
</comment>
<keyword evidence="2 8" id="KW-0964">Secreted</keyword>
<evidence type="ECO:0000256" key="6">
    <source>
        <dbReference type="PIRSR" id="PIRSR601211-3"/>
    </source>
</evidence>
<evidence type="ECO:0000313" key="11">
    <source>
        <dbReference type="Proteomes" id="UP000230750"/>
    </source>
</evidence>
<dbReference type="AlphaFoldDB" id="A0A2G8LCM1"/>
<dbReference type="GO" id="GO:0016042">
    <property type="term" value="P:lipid catabolic process"/>
    <property type="evidence" value="ECO:0007669"/>
    <property type="project" value="InterPro"/>
</dbReference>
<keyword evidence="5" id="KW-0479">Metal-binding</keyword>
<evidence type="ECO:0000256" key="3">
    <source>
        <dbReference type="ARBA" id="ARBA00023157"/>
    </source>
</evidence>
<keyword evidence="5 8" id="KW-0106">Calcium</keyword>
<dbReference type="GO" id="GO:0005576">
    <property type="term" value="C:extracellular region"/>
    <property type="evidence" value="ECO:0007669"/>
    <property type="project" value="UniProtKB-SubCell"/>
</dbReference>
<comment type="subcellular location">
    <subcellularLocation>
        <location evidence="1 8">Secreted</location>
    </subcellularLocation>
</comment>
<dbReference type="EMBL" id="MRZV01000126">
    <property type="protein sequence ID" value="PIK57993.1"/>
    <property type="molecule type" value="Genomic_DNA"/>
</dbReference>
<dbReference type="GO" id="GO:0005543">
    <property type="term" value="F:phospholipid binding"/>
    <property type="evidence" value="ECO:0007669"/>
    <property type="project" value="TreeGrafter"/>
</dbReference>
<evidence type="ECO:0000256" key="2">
    <source>
        <dbReference type="ARBA" id="ARBA00022525"/>
    </source>
</evidence>
<dbReference type="InterPro" id="IPR016090">
    <property type="entry name" value="PLA2-like_dom"/>
</dbReference>
<comment type="cofactor">
    <cofactor evidence="5">
        <name>Ca(2+)</name>
        <dbReference type="ChEBI" id="CHEBI:29108"/>
    </cofactor>
    <text evidence="5">Binds 1 Ca(2+) ion per subunit.</text>
</comment>
<keyword evidence="3 6" id="KW-1015">Disulfide bond</keyword>
<dbReference type="STRING" id="307972.A0A2G8LCM1"/>
<keyword evidence="8" id="KW-0732">Signal</keyword>
<dbReference type="OrthoDB" id="5985583at2759"/>
<feature type="disulfide bond" evidence="6">
    <location>
        <begin position="75"/>
        <end position="143"/>
    </location>
</feature>
<keyword evidence="8" id="KW-0443">Lipid metabolism</keyword>
<evidence type="ECO:0000256" key="1">
    <source>
        <dbReference type="ARBA" id="ARBA00004613"/>
    </source>
</evidence>
<evidence type="ECO:0000256" key="5">
    <source>
        <dbReference type="PIRSR" id="PIRSR601211-2"/>
    </source>
</evidence>
<accession>A0A2G8LCM1</accession>
<dbReference type="GO" id="GO:0047498">
    <property type="term" value="F:calcium-dependent phospholipase A2 activity"/>
    <property type="evidence" value="ECO:0007669"/>
    <property type="project" value="TreeGrafter"/>
</dbReference>
<dbReference type="SUPFAM" id="SSF48619">
    <property type="entry name" value="Phospholipase A2, PLA2"/>
    <property type="match status" value="1"/>
</dbReference>
<dbReference type="PANTHER" id="PTHR11716:SF51">
    <property type="entry name" value="PHOSPHOLIPASE A2"/>
    <property type="match status" value="1"/>
</dbReference>
<proteinExistence type="inferred from homology"/>